<dbReference type="PANTHER" id="PTHR16517">
    <property type="entry name" value="TUBBY-RELATED"/>
    <property type="match status" value="1"/>
</dbReference>
<organism evidence="4 5">
    <name type="scientific">Euplotes crassus</name>
    <dbReference type="NCBI Taxonomy" id="5936"/>
    <lineage>
        <taxon>Eukaryota</taxon>
        <taxon>Sar</taxon>
        <taxon>Alveolata</taxon>
        <taxon>Ciliophora</taxon>
        <taxon>Intramacronucleata</taxon>
        <taxon>Spirotrichea</taxon>
        <taxon>Hypotrichia</taxon>
        <taxon>Euplotida</taxon>
        <taxon>Euplotidae</taxon>
        <taxon>Moneuplotes</taxon>
    </lineage>
</organism>
<dbReference type="InterPro" id="IPR025659">
    <property type="entry name" value="Tubby-like_C"/>
</dbReference>
<gene>
    <name evidence="4" type="ORF">ECRASSUSDP1_LOCUS25747</name>
</gene>
<dbReference type="AlphaFoldDB" id="A0AAD1Y3Q4"/>
<dbReference type="PANTHER" id="PTHR16517:SF7">
    <property type="entry name" value="PROTEIN KING TUBBY"/>
    <property type="match status" value="1"/>
</dbReference>
<sequence>MKVVRTKAQVRKGTTHYLVSNSIGAGTRAGELILLQMSRKQLQIWKKRRKLILTLISSPKSPNMPRLVRIEGMTTKLRTKRGNKQSKKRFESWSKSFNKPPEEKEAMDYTPDEYSELCTPVSNTRFSTTFHNPKNKNIANNSGRNTYSDFDNFRSAKKLKKANREDSCISIRPLGSDNSQAEIVGVASTTNFVAPSLIDIKKKPKTEVIINENAQCRKSIRYQQNMIAKEVDESPKIRKYESVQRINKKMLQELKDTVTPKNQEEKKQIQPLVEKKGDVDSIVEEYKNHEDDSKLFRTENLARKSNKKSKKNARPETADRSRRNKKVEEYGASQEEQFLSNDHIENYLKKNTARDFTDSNRNANGVVGMKSHFGGIMTKNKTKFSALSEQMGQIKLGKNGKMNLRKNSKLTSEAMGNFKENHKAQPKMIKRKLGMRHTREAQEEHKSCERNKSENSVRSKDILVDDLSNFPFLKDVSEGCYNLPRMRDLNKFESRKKFLGYQACFIQKLVSKMTKVAEMRRLVHLPIPKCCGNMQLSIIRNKSGFNKFHPKYTLAITITYENGDNLVKEILVGKKRSGNKTSNYLVSLDIKNPKPKGDMYIGKVRATDSRKSQYYIFDDGKNPQECSSKEKWRSTLMGINFSSQKMQSIGNIRTTNIYMHKINPNEWDTSNPHSDRLQYSSANEIFNDETAIILCDKKPKWSDSKGKYVYNFHGRCNKASVKNTQLIPESYPFSPETIADKEEMAMYQLGRWDNNEFTVDFHHPMSVFQAFALSLSIFDTN</sequence>
<dbReference type="InterPro" id="IPR000007">
    <property type="entry name" value="Tubby_C"/>
</dbReference>
<evidence type="ECO:0000313" key="4">
    <source>
        <dbReference type="EMBL" id="CAI2384225.1"/>
    </source>
</evidence>
<feature type="region of interest" description="Disordered" evidence="2">
    <location>
        <begin position="294"/>
        <end position="335"/>
    </location>
</feature>
<dbReference type="Gene3D" id="3.20.90.10">
    <property type="entry name" value="Tubby Protein, Chain A"/>
    <property type="match status" value="1"/>
</dbReference>
<proteinExistence type="inferred from homology"/>
<accession>A0AAD1Y3Q4</accession>
<evidence type="ECO:0000256" key="1">
    <source>
        <dbReference type="ARBA" id="ARBA00007129"/>
    </source>
</evidence>
<feature type="compositionally biased region" description="Basic and acidic residues" evidence="2">
    <location>
        <begin position="437"/>
        <end position="455"/>
    </location>
</feature>
<evidence type="ECO:0000313" key="5">
    <source>
        <dbReference type="Proteomes" id="UP001295684"/>
    </source>
</evidence>
<feature type="region of interest" description="Disordered" evidence="2">
    <location>
        <begin position="434"/>
        <end position="455"/>
    </location>
</feature>
<dbReference type="PRINTS" id="PR01573">
    <property type="entry name" value="SUPERTUBBY"/>
</dbReference>
<feature type="compositionally biased region" description="Basic and acidic residues" evidence="2">
    <location>
        <begin position="313"/>
        <end position="329"/>
    </location>
</feature>
<evidence type="ECO:0000256" key="2">
    <source>
        <dbReference type="SAM" id="MobiDB-lite"/>
    </source>
</evidence>
<reference evidence="4" key="1">
    <citation type="submission" date="2023-07" db="EMBL/GenBank/DDBJ databases">
        <authorList>
            <consortium name="AG Swart"/>
            <person name="Singh M."/>
            <person name="Singh A."/>
            <person name="Seah K."/>
            <person name="Emmerich C."/>
        </authorList>
    </citation>
    <scope>NUCLEOTIDE SEQUENCE</scope>
    <source>
        <strain evidence="4">DP1</strain>
    </source>
</reference>
<dbReference type="EMBL" id="CAMPGE010026544">
    <property type="protein sequence ID" value="CAI2384225.1"/>
    <property type="molecule type" value="Genomic_DNA"/>
</dbReference>
<dbReference type="Proteomes" id="UP001295684">
    <property type="component" value="Unassembled WGS sequence"/>
</dbReference>
<feature type="domain" description="Tubby C-terminal" evidence="3">
    <location>
        <begin position="527"/>
        <end position="780"/>
    </location>
</feature>
<feature type="region of interest" description="Disordered" evidence="2">
    <location>
        <begin position="81"/>
        <end position="108"/>
    </location>
</feature>
<comment type="caution">
    <text evidence="4">The sequence shown here is derived from an EMBL/GenBank/DDBJ whole genome shotgun (WGS) entry which is preliminary data.</text>
</comment>
<evidence type="ECO:0000259" key="3">
    <source>
        <dbReference type="Pfam" id="PF01167"/>
    </source>
</evidence>
<name>A0AAD1Y3Q4_EUPCR</name>
<comment type="similarity">
    <text evidence="1">Belongs to the TUB family.</text>
</comment>
<protein>
    <recommendedName>
        <fullName evidence="3">Tubby C-terminal domain-containing protein</fullName>
    </recommendedName>
</protein>
<keyword evidence="5" id="KW-1185">Reference proteome</keyword>
<dbReference type="SUPFAM" id="SSF54518">
    <property type="entry name" value="Tubby C-terminal domain-like"/>
    <property type="match status" value="1"/>
</dbReference>
<dbReference type="Pfam" id="PF01167">
    <property type="entry name" value="Tub"/>
    <property type="match status" value="1"/>
</dbReference>